<dbReference type="InterPro" id="IPR036873">
    <property type="entry name" value="Rhodanese-like_dom_sf"/>
</dbReference>
<dbReference type="STRING" id="1121325.SAMN04515677_104126"/>
<feature type="domain" description="Rhodanese" evidence="1">
    <location>
        <begin position="17"/>
        <end position="104"/>
    </location>
</feature>
<dbReference type="GO" id="GO:0016740">
    <property type="term" value="F:transferase activity"/>
    <property type="evidence" value="ECO:0007669"/>
    <property type="project" value="UniProtKB-KW"/>
</dbReference>
<dbReference type="PROSITE" id="PS50206">
    <property type="entry name" value="RHODANESE_3"/>
    <property type="match status" value="1"/>
</dbReference>
<dbReference type="AlphaFoldDB" id="A0A1G9NXX8"/>
<protein>
    <submittedName>
        <fullName evidence="2">Rhodanese-related sulfurtransferase</fullName>
    </submittedName>
</protein>
<keyword evidence="3" id="KW-1185">Reference proteome</keyword>
<accession>A0A1G9NXX8</accession>
<keyword evidence="2" id="KW-0808">Transferase</keyword>
<dbReference type="Pfam" id="PF00581">
    <property type="entry name" value="Rhodanese"/>
    <property type="match status" value="1"/>
</dbReference>
<dbReference type="EMBL" id="FNGW01000004">
    <property type="protein sequence ID" value="SDL91240.1"/>
    <property type="molecule type" value="Genomic_DNA"/>
</dbReference>
<dbReference type="CDD" id="cd00158">
    <property type="entry name" value="RHOD"/>
    <property type="match status" value="1"/>
</dbReference>
<dbReference type="PANTHER" id="PTHR43031:SF18">
    <property type="entry name" value="RHODANESE-RELATED SULFURTRANSFERASES"/>
    <property type="match status" value="1"/>
</dbReference>
<name>A0A1G9NXX8_9FIRM</name>
<sequence>MSITSLNSNKVKLMIEENQFDLIIDLRTEDNYEKGHLQGAINIPINQIPDKMDFLSYYKDKKILLYCGIGSQSKSACKVLALNGFEYLYSLYKGIKDYKYSLEY</sequence>
<evidence type="ECO:0000313" key="2">
    <source>
        <dbReference type="EMBL" id="SDL91240.1"/>
    </source>
</evidence>
<dbReference type="Gene3D" id="3.40.250.10">
    <property type="entry name" value="Rhodanese-like domain"/>
    <property type="match status" value="1"/>
</dbReference>
<proteinExistence type="predicted"/>
<dbReference type="SMART" id="SM00450">
    <property type="entry name" value="RHOD"/>
    <property type="match status" value="1"/>
</dbReference>
<dbReference type="InterPro" id="IPR050229">
    <property type="entry name" value="GlpE_sulfurtransferase"/>
</dbReference>
<dbReference type="Proteomes" id="UP000199068">
    <property type="component" value="Unassembled WGS sequence"/>
</dbReference>
<organism evidence="2 3">
    <name type="scientific">Romboutsia lituseburensis DSM 797</name>
    <dbReference type="NCBI Taxonomy" id="1121325"/>
    <lineage>
        <taxon>Bacteria</taxon>
        <taxon>Bacillati</taxon>
        <taxon>Bacillota</taxon>
        <taxon>Clostridia</taxon>
        <taxon>Peptostreptococcales</taxon>
        <taxon>Peptostreptococcaceae</taxon>
        <taxon>Romboutsia</taxon>
    </lineage>
</organism>
<evidence type="ECO:0000259" key="1">
    <source>
        <dbReference type="PROSITE" id="PS50206"/>
    </source>
</evidence>
<dbReference type="PANTHER" id="PTHR43031">
    <property type="entry name" value="FAD-DEPENDENT OXIDOREDUCTASE"/>
    <property type="match status" value="1"/>
</dbReference>
<reference evidence="2 3" key="1">
    <citation type="submission" date="2016-10" db="EMBL/GenBank/DDBJ databases">
        <authorList>
            <person name="de Groot N.N."/>
        </authorList>
    </citation>
    <scope>NUCLEOTIDE SEQUENCE [LARGE SCALE GENOMIC DNA]</scope>
    <source>
        <strain evidence="2 3">DSM 797</strain>
    </source>
</reference>
<evidence type="ECO:0000313" key="3">
    <source>
        <dbReference type="Proteomes" id="UP000199068"/>
    </source>
</evidence>
<dbReference type="SUPFAM" id="SSF52821">
    <property type="entry name" value="Rhodanese/Cell cycle control phosphatase"/>
    <property type="match status" value="1"/>
</dbReference>
<dbReference type="RefSeq" id="WP_092725456.1">
    <property type="nucleotide sequence ID" value="NZ_FNGW01000004.1"/>
</dbReference>
<gene>
    <name evidence="2" type="ORF">SAMN04515677_104126</name>
</gene>
<dbReference type="InterPro" id="IPR001763">
    <property type="entry name" value="Rhodanese-like_dom"/>
</dbReference>